<keyword evidence="2" id="KW-1185">Reference proteome</keyword>
<name>A0ACA9M6M7_9GLOM</name>
<dbReference type="Proteomes" id="UP000789525">
    <property type="component" value="Unassembled WGS sequence"/>
</dbReference>
<reference evidence="1" key="1">
    <citation type="submission" date="2021-06" db="EMBL/GenBank/DDBJ databases">
        <authorList>
            <person name="Kallberg Y."/>
            <person name="Tangrot J."/>
            <person name="Rosling A."/>
        </authorList>
    </citation>
    <scope>NUCLEOTIDE SEQUENCE</scope>
    <source>
        <strain evidence="1">CL356</strain>
    </source>
</reference>
<evidence type="ECO:0000313" key="1">
    <source>
        <dbReference type="EMBL" id="CAG8570594.1"/>
    </source>
</evidence>
<dbReference type="EMBL" id="CAJVPT010010454">
    <property type="protein sequence ID" value="CAG8570594.1"/>
    <property type="molecule type" value="Genomic_DNA"/>
</dbReference>
<accession>A0ACA9M6M7</accession>
<gene>
    <name evidence="1" type="ORF">ACOLOM_LOCUS5588</name>
</gene>
<sequence>MSDCNASNPPPLNLTDECPPLFSGKQPTMSDASVNFWVATKYTNSTETSTSPQVNPFQMLRFSGNERPSELTSKEAGVVDGENGDNTITRTHSPRPTTPGSYTKKSSPPLSTRTRRHSFISPDEKPPKGTNYMPLTPTKVVTTADAAAVLAASLAPLNYDKKMHHQTHSHKYTSDEKPKKQLKRSVSFNHSNQSVSPRVAPYIDVAEVLATTVSFVRENNKKLDRLSDEVRSEGLSSDNDADSYLSDDSIDSWPQQSGVNNREIENEITMLSVQLDSMEQKYKEQLRGKNKLIEELERALRKREKDDKKKSLEIERLEGQLEASRRAITELVEQQQLEAFNSTSRTDSSDPEQSESLKLFEQELEEKNRIIDDLTKKIQNSARRINESKEKEKKFEAISNQLLKYQTLESEWQDKQKTLDSLSSQLEILKRREAELHEKDSLIESLNIRLDTSQKVIAELREKHAPQDLLRQLREKDYMIDHLTQQFENIDADIKDRDDEIELLASKLTTESKKVEKLKEQTSQIDPLKKRLEEADDLVYDVRQQLSQKERMLADLERKYKESLRNSSESVEKLKSQEQSVVSLRQEISQLRQAINVQASEARERDRVMASLKDENAHMRSNYQNLINALTEKDQKIAQLEQNIESSQGPAKADPQESKVNKLTALKKVLDTKIETCREYEKKIGDLEKEFDIIKKQLEESKTSSSEKEIKIARLVKMNRQLKEEVTELKEKMEAKEQELITIKSRIPKPAQTKSPASSVRSASKTPKSRVSSMYSISGGESSGDETANGSRVRRPASLSGIESPLRNKVSLASSRRLSDSPRVALTRTKSSASTSSIQSSRSKTISLPKSRVSSTPGTVEDVLKKKRDSTITPKKEPSPINRSAVSQRKRDMSVLNHMLSGVAPDRKNRLSTLAAQKATSEKGVAKKKPTDTISSDSDREVKSGPTSRRSSDLATIMEKSRPKVTRASADKKTLVPPARTSLTRPLPSKRSSPTA</sequence>
<proteinExistence type="predicted"/>
<protein>
    <submittedName>
        <fullName evidence="1">14978_t:CDS:1</fullName>
    </submittedName>
</protein>
<comment type="caution">
    <text evidence="1">The sequence shown here is derived from an EMBL/GenBank/DDBJ whole genome shotgun (WGS) entry which is preliminary data.</text>
</comment>
<organism evidence="1 2">
    <name type="scientific">Acaulospora colombiana</name>
    <dbReference type="NCBI Taxonomy" id="27376"/>
    <lineage>
        <taxon>Eukaryota</taxon>
        <taxon>Fungi</taxon>
        <taxon>Fungi incertae sedis</taxon>
        <taxon>Mucoromycota</taxon>
        <taxon>Glomeromycotina</taxon>
        <taxon>Glomeromycetes</taxon>
        <taxon>Diversisporales</taxon>
        <taxon>Acaulosporaceae</taxon>
        <taxon>Acaulospora</taxon>
    </lineage>
</organism>
<evidence type="ECO:0000313" key="2">
    <source>
        <dbReference type="Proteomes" id="UP000789525"/>
    </source>
</evidence>